<protein>
    <recommendedName>
        <fullName evidence="4">MFS transporter</fullName>
    </recommendedName>
</protein>
<feature type="transmembrane region" description="Helical" evidence="1">
    <location>
        <begin position="149"/>
        <end position="174"/>
    </location>
</feature>
<dbReference type="Proteomes" id="UP000676565">
    <property type="component" value="Unassembled WGS sequence"/>
</dbReference>
<feature type="transmembrane region" description="Helical" evidence="1">
    <location>
        <begin position="365"/>
        <end position="387"/>
    </location>
</feature>
<evidence type="ECO:0000313" key="2">
    <source>
        <dbReference type="EMBL" id="MBP3959890.1"/>
    </source>
</evidence>
<feature type="transmembrane region" description="Helical" evidence="1">
    <location>
        <begin position="20"/>
        <end position="40"/>
    </location>
</feature>
<keyword evidence="1" id="KW-0812">Transmembrane</keyword>
<feature type="transmembrane region" description="Helical" evidence="1">
    <location>
        <begin position="180"/>
        <end position="207"/>
    </location>
</feature>
<evidence type="ECO:0000256" key="1">
    <source>
        <dbReference type="SAM" id="Phobius"/>
    </source>
</evidence>
<dbReference type="RefSeq" id="WP_210660758.1">
    <property type="nucleotide sequence ID" value="NZ_JAGKQQ010000001.1"/>
</dbReference>
<reference evidence="2 3" key="1">
    <citation type="submission" date="2021-04" db="EMBL/GenBank/DDBJ databases">
        <authorList>
            <person name="Ivanova A."/>
        </authorList>
    </citation>
    <scope>NUCLEOTIDE SEQUENCE [LARGE SCALE GENOMIC DNA]</scope>
    <source>
        <strain evidence="2 3">G18</strain>
    </source>
</reference>
<comment type="caution">
    <text evidence="2">The sequence shown here is derived from an EMBL/GenBank/DDBJ whole genome shotgun (WGS) entry which is preliminary data.</text>
</comment>
<feature type="transmembrane region" description="Helical" evidence="1">
    <location>
        <begin position="228"/>
        <end position="247"/>
    </location>
</feature>
<feature type="transmembrane region" description="Helical" evidence="1">
    <location>
        <begin position="333"/>
        <end position="353"/>
    </location>
</feature>
<dbReference type="Pfam" id="PF18943">
    <property type="entry name" value="DUF5690"/>
    <property type="match status" value="1"/>
</dbReference>
<evidence type="ECO:0008006" key="4">
    <source>
        <dbReference type="Google" id="ProtNLM"/>
    </source>
</evidence>
<keyword evidence="1" id="KW-0472">Membrane</keyword>
<organism evidence="2 3">
    <name type="scientific">Gemmata palustris</name>
    <dbReference type="NCBI Taxonomy" id="2822762"/>
    <lineage>
        <taxon>Bacteria</taxon>
        <taxon>Pseudomonadati</taxon>
        <taxon>Planctomycetota</taxon>
        <taxon>Planctomycetia</taxon>
        <taxon>Gemmatales</taxon>
        <taxon>Gemmataceae</taxon>
        <taxon>Gemmata</taxon>
    </lineage>
</organism>
<feature type="transmembrane region" description="Helical" evidence="1">
    <location>
        <begin position="399"/>
        <end position="423"/>
    </location>
</feature>
<gene>
    <name evidence="2" type="ORF">J8F10_31985</name>
</gene>
<feature type="transmembrane region" description="Helical" evidence="1">
    <location>
        <begin position="94"/>
        <end position="113"/>
    </location>
</feature>
<proteinExistence type="predicted"/>
<dbReference type="EMBL" id="JAGKQQ010000001">
    <property type="protein sequence ID" value="MBP3959890.1"/>
    <property type="molecule type" value="Genomic_DNA"/>
</dbReference>
<evidence type="ECO:0000313" key="3">
    <source>
        <dbReference type="Proteomes" id="UP000676565"/>
    </source>
</evidence>
<dbReference type="InterPro" id="IPR043745">
    <property type="entry name" value="DUF5690"/>
</dbReference>
<accession>A0ABS5C1N3</accession>
<feature type="transmembrane region" description="Helical" evidence="1">
    <location>
        <begin position="119"/>
        <end position="137"/>
    </location>
</feature>
<feature type="transmembrane region" description="Helical" evidence="1">
    <location>
        <begin position="279"/>
        <end position="295"/>
    </location>
</feature>
<keyword evidence="1" id="KW-1133">Transmembrane helix</keyword>
<keyword evidence="3" id="KW-1185">Reference proteome</keyword>
<feature type="transmembrane region" description="Helical" evidence="1">
    <location>
        <begin position="302"/>
        <end position="321"/>
    </location>
</feature>
<sequence>MSRPEPPRGLTARLATAPGWVFALYAGGAAFTAYFCMYGLRKPFDTVTFTGEKFLGTSVDLKTACVLGQILGYVISKYVGVRVCAEAGRLRRTWLLLGAGVWAELALVAFAFAPAPLRPVAMFANGLPLGIVWGFLVRYLEGRRTSDVLLVMLSGSFVIAGAATKDFGMYLFAAHGAPEIWVPALAGAVFLVPYLVSALLLHALPVPSAHDELARSARPSLNAAGRRAFLVRVGAGFLFLLVAYFLLTAYRDFRDHYGREILQAMGYARSPGVFVRTDRWALVTTLLALGVLNLIGNHRRAIAAVFALILTGFAVIAGSTLAYRAGHLDGIEWLSAVGIGLYLAYVPFGTILFERVVAAARFPGTSVFAVQLADGVGYTGSVLLQLYRDLAHQDVDRLAFFVPLSLVVAAAGAACTVIGGWAVGRRLS</sequence>
<name>A0ABS5C1N3_9BACT</name>